<dbReference type="InterPro" id="IPR001509">
    <property type="entry name" value="Epimerase_deHydtase"/>
</dbReference>
<organism evidence="3 4">
    <name type="scientific">Dawidia soli</name>
    <dbReference type="NCBI Taxonomy" id="2782352"/>
    <lineage>
        <taxon>Bacteria</taxon>
        <taxon>Pseudomonadati</taxon>
        <taxon>Bacteroidota</taxon>
        <taxon>Cytophagia</taxon>
        <taxon>Cytophagales</taxon>
        <taxon>Chryseotaleaceae</taxon>
        <taxon>Dawidia</taxon>
    </lineage>
</organism>
<dbReference type="Gene3D" id="3.90.25.10">
    <property type="entry name" value="UDP-galactose 4-epimerase, domain 1"/>
    <property type="match status" value="1"/>
</dbReference>
<comment type="caution">
    <text evidence="3">The sequence shown here is derived from an EMBL/GenBank/DDBJ whole genome shotgun (WGS) entry which is preliminary data.</text>
</comment>
<dbReference type="SUPFAM" id="SSF51735">
    <property type="entry name" value="NAD(P)-binding Rossmann-fold domains"/>
    <property type="match status" value="1"/>
</dbReference>
<name>A0AAP2DB60_9BACT</name>
<dbReference type="RefSeq" id="WP_254091977.1">
    <property type="nucleotide sequence ID" value="NZ_JAHESC010000030.1"/>
</dbReference>
<sequence>MPTGTKKILILGGLGFIGKNLYKRLAHDGHTVTILTERIHSEADGFLTPAVRQHTLQGSILNPQLMNNLVAGFDVIFSLAGSSGAADSIRDPYHDLDTNLKGHLNILEACRQYNPGALLVFPSSRLVYGKPTANPVREDHPLQPESIYAIHKITTEHYYLLYQRLYGIRSVIFRIANPFGPYQRFGSNNYGILNWFIHKALVGEPIEIYGDGSQQRDFIYIDDLVEVLTRVMDTPAMAGNIYNAGAGAGISLRQAVEVIQRYIPATQVTFRPWPEIAKKIETGDYIADIGLLKQHTGWMPRTSFDAAMKETIAFYDRSNT</sequence>
<keyword evidence="4" id="KW-1185">Reference proteome</keyword>
<evidence type="ECO:0000313" key="3">
    <source>
        <dbReference type="EMBL" id="MBT1688753.1"/>
    </source>
</evidence>
<reference evidence="3 4" key="1">
    <citation type="submission" date="2021-05" db="EMBL/GenBank/DDBJ databases">
        <title>A Polyphasic approach of four new species of the genus Ohtaekwangia: Ohtaekwangia histidinii sp. nov., Ohtaekwangia cretensis sp. nov., Ohtaekwangia indiensis sp. nov., Ohtaekwangia reichenbachii sp. nov. from diverse environment.</title>
        <authorList>
            <person name="Octaviana S."/>
        </authorList>
    </citation>
    <scope>NUCLEOTIDE SEQUENCE [LARGE SCALE GENOMIC DNA]</scope>
    <source>
        <strain evidence="3 4">PWU37</strain>
    </source>
</reference>
<evidence type="ECO:0000259" key="2">
    <source>
        <dbReference type="Pfam" id="PF01370"/>
    </source>
</evidence>
<dbReference type="Proteomes" id="UP001319180">
    <property type="component" value="Unassembled WGS sequence"/>
</dbReference>
<protein>
    <submittedName>
        <fullName evidence="3">NAD-dependent epimerase/dehydratase family protein</fullName>
    </submittedName>
</protein>
<dbReference type="Gene3D" id="3.40.50.720">
    <property type="entry name" value="NAD(P)-binding Rossmann-like Domain"/>
    <property type="match status" value="1"/>
</dbReference>
<dbReference type="Pfam" id="PF01370">
    <property type="entry name" value="Epimerase"/>
    <property type="match status" value="1"/>
</dbReference>
<dbReference type="PANTHER" id="PTHR43000">
    <property type="entry name" value="DTDP-D-GLUCOSE 4,6-DEHYDRATASE-RELATED"/>
    <property type="match status" value="1"/>
</dbReference>
<evidence type="ECO:0000256" key="1">
    <source>
        <dbReference type="ARBA" id="ARBA00007637"/>
    </source>
</evidence>
<evidence type="ECO:0000313" key="4">
    <source>
        <dbReference type="Proteomes" id="UP001319180"/>
    </source>
</evidence>
<dbReference type="AlphaFoldDB" id="A0AAP2DB60"/>
<accession>A0AAP2DB60</accession>
<proteinExistence type="inferred from homology"/>
<comment type="similarity">
    <text evidence="1">Belongs to the NAD(P)-dependent epimerase/dehydratase family.</text>
</comment>
<gene>
    <name evidence="3" type="ORF">KK078_19440</name>
</gene>
<dbReference type="InterPro" id="IPR036291">
    <property type="entry name" value="NAD(P)-bd_dom_sf"/>
</dbReference>
<dbReference type="EMBL" id="JAHESC010000030">
    <property type="protein sequence ID" value="MBT1688753.1"/>
    <property type="molecule type" value="Genomic_DNA"/>
</dbReference>
<feature type="domain" description="NAD-dependent epimerase/dehydratase" evidence="2">
    <location>
        <begin position="8"/>
        <end position="245"/>
    </location>
</feature>